<dbReference type="Gene3D" id="1.25.40.70">
    <property type="entry name" value="Phosphatidylinositol 3-kinase, accessory domain (PIK)"/>
    <property type="match status" value="1"/>
</dbReference>
<gene>
    <name evidence="13" type="ORF">M513_04001</name>
    <name evidence="14" type="ORF">M514_04001</name>
</gene>
<dbReference type="SUPFAM" id="SSF56112">
    <property type="entry name" value="Protein kinase-like (PK-like)"/>
    <property type="match status" value="1"/>
</dbReference>
<dbReference type="GO" id="GO:0000407">
    <property type="term" value="C:phagophore assembly site"/>
    <property type="evidence" value="ECO:0007669"/>
    <property type="project" value="TreeGrafter"/>
</dbReference>
<dbReference type="GO" id="GO:0048015">
    <property type="term" value="P:phosphatidylinositol-mediated signaling"/>
    <property type="evidence" value="ECO:0007669"/>
    <property type="project" value="TreeGrafter"/>
</dbReference>
<proteinExistence type="inferred from homology"/>
<keyword evidence="4 8" id="KW-0547">Nucleotide-binding</keyword>
<dbReference type="GO" id="GO:0034272">
    <property type="term" value="C:phosphatidylinositol 3-kinase complex, class III, type II"/>
    <property type="evidence" value="ECO:0007669"/>
    <property type="project" value="TreeGrafter"/>
</dbReference>
<evidence type="ECO:0000256" key="3">
    <source>
        <dbReference type="ARBA" id="ARBA00022679"/>
    </source>
</evidence>
<dbReference type="PANTHER" id="PTHR10048">
    <property type="entry name" value="PHOSPHATIDYLINOSITOL KINASE"/>
    <property type="match status" value="1"/>
</dbReference>
<protein>
    <recommendedName>
        <fullName evidence="2 8">Phosphatidylinositol 3-kinase catalytic subunit type 3</fullName>
        <ecNumber evidence="1 8">2.7.1.137</ecNumber>
    </recommendedName>
</protein>
<keyword evidence="6 8" id="KW-0067">ATP-binding</keyword>
<evidence type="ECO:0000259" key="10">
    <source>
        <dbReference type="PROSITE" id="PS50290"/>
    </source>
</evidence>
<keyword evidence="3 8" id="KW-0808">Transferase</keyword>
<feature type="domain" description="PI3K/PI4K catalytic" evidence="10">
    <location>
        <begin position="618"/>
        <end position="898"/>
    </location>
</feature>
<reference evidence="13 15" key="1">
    <citation type="journal article" date="2014" name="Nat. Genet.">
        <title>Genome and transcriptome of the porcine whipworm Trichuris suis.</title>
        <authorList>
            <person name="Jex A.R."/>
            <person name="Nejsum P."/>
            <person name="Schwarz E.M."/>
            <person name="Hu L."/>
            <person name="Young N.D."/>
            <person name="Hall R.S."/>
            <person name="Korhonen P.K."/>
            <person name="Liao S."/>
            <person name="Thamsborg S."/>
            <person name="Xia J."/>
            <person name="Xu P."/>
            <person name="Wang S."/>
            <person name="Scheerlinck J.P."/>
            <person name="Hofmann A."/>
            <person name="Sternberg P.W."/>
            <person name="Wang J."/>
            <person name="Gasser R.B."/>
        </authorList>
    </citation>
    <scope>NUCLEOTIDE SEQUENCE [LARGE SCALE GENOMIC DNA]</scope>
    <source>
        <strain evidence="14">DCEP-RM93F</strain>
        <strain evidence="13">DCEP-RM93M</strain>
    </source>
</reference>
<dbReference type="PROSITE" id="PS00915">
    <property type="entry name" value="PI3_4_KINASE_1"/>
    <property type="match status" value="1"/>
</dbReference>
<evidence type="ECO:0000256" key="4">
    <source>
        <dbReference type="ARBA" id="ARBA00022741"/>
    </source>
</evidence>
<dbReference type="InterPro" id="IPR011009">
    <property type="entry name" value="Kinase-like_dom_sf"/>
</dbReference>
<dbReference type="InterPro" id="IPR018936">
    <property type="entry name" value="PI3/4_kinase_CS"/>
</dbReference>
<dbReference type="GO" id="GO:0034271">
    <property type="term" value="C:phosphatidylinositol 3-kinase complex, class III, type I"/>
    <property type="evidence" value="ECO:0007669"/>
    <property type="project" value="TreeGrafter"/>
</dbReference>
<feature type="domain" description="C2 PI3K-type" evidence="12">
    <location>
        <begin position="41"/>
        <end position="190"/>
    </location>
</feature>
<name>A0A085MCY7_9BILA</name>
<evidence type="ECO:0000256" key="6">
    <source>
        <dbReference type="ARBA" id="ARBA00022840"/>
    </source>
</evidence>
<organism evidence="13 15">
    <name type="scientific">Trichuris suis</name>
    <name type="common">pig whipworm</name>
    <dbReference type="NCBI Taxonomy" id="68888"/>
    <lineage>
        <taxon>Eukaryota</taxon>
        <taxon>Metazoa</taxon>
        <taxon>Ecdysozoa</taxon>
        <taxon>Nematoda</taxon>
        <taxon>Enoplea</taxon>
        <taxon>Dorylaimia</taxon>
        <taxon>Trichinellida</taxon>
        <taxon>Trichuridae</taxon>
        <taxon>Trichuris</taxon>
    </lineage>
</organism>
<dbReference type="Pfam" id="PF00792">
    <property type="entry name" value="PI3K_C2"/>
    <property type="match status" value="1"/>
</dbReference>
<dbReference type="InterPro" id="IPR035892">
    <property type="entry name" value="C2_domain_sf"/>
</dbReference>
<evidence type="ECO:0000313" key="15">
    <source>
        <dbReference type="Proteomes" id="UP000030764"/>
    </source>
</evidence>
<feature type="domain" description="PIK helical" evidence="11">
    <location>
        <begin position="298"/>
        <end position="520"/>
    </location>
</feature>
<dbReference type="AlphaFoldDB" id="A0A085MCY7"/>
<dbReference type="Pfam" id="PF00613">
    <property type="entry name" value="PI3Ka"/>
    <property type="match status" value="1"/>
</dbReference>
<dbReference type="GO" id="GO:0016303">
    <property type="term" value="F:1-phosphatidylinositol-3-kinase activity"/>
    <property type="evidence" value="ECO:0007669"/>
    <property type="project" value="UniProtKB-UniRule"/>
</dbReference>
<dbReference type="SUPFAM" id="SSF49562">
    <property type="entry name" value="C2 domain (Calcium/lipid-binding domain, CaLB)"/>
    <property type="match status" value="1"/>
</dbReference>
<dbReference type="FunFam" id="1.10.1070.11:FF:000002">
    <property type="entry name" value="Phosphatidylinositol 3-kinase catalytic subunit type 3"/>
    <property type="match status" value="1"/>
</dbReference>
<dbReference type="InterPro" id="IPR015433">
    <property type="entry name" value="PI3/4_kinase"/>
</dbReference>
<dbReference type="EMBL" id="KL363202">
    <property type="protein sequence ID" value="KFD55083.1"/>
    <property type="molecule type" value="Genomic_DNA"/>
</dbReference>
<dbReference type="InterPro" id="IPR001263">
    <property type="entry name" value="PI3K_accessory_dom"/>
</dbReference>
<dbReference type="Proteomes" id="UP000030764">
    <property type="component" value="Unassembled WGS sequence"/>
</dbReference>
<evidence type="ECO:0000313" key="13">
    <source>
        <dbReference type="EMBL" id="KFD55083.1"/>
    </source>
</evidence>
<dbReference type="Pfam" id="PF00454">
    <property type="entry name" value="PI3_PI4_kinase"/>
    <property type="match status" value="1"/>
</dbReference>
<dbReference type="InterPro" id="IPR008290">
    <property type="entry name" value="PI3K_Vps34"/>
</dbReference>
<evidence type="ECO:0000259" key="12">
    <source>
        <dbReference type="PROSITE" id="PS51547"/>
    </source>
</evidence>
<evidence type="ECO:0000256" key="2">
    <source>
        <dbReference type="ARBA" id="ARBA00019787"/>
    </source>
</evidence>
<evidence type="ECO:0000313" key="14">
    <source>
        <dbReference type="EMBL" id="KFD72559.1"/>
    </source>
</evidence>
<evidence type="ECO:0000256" key="1">
    <source>
        <dbReference type="ARBA" id="ARBA00012073"/>
    </source>
</evidence>
<dbReference type="InterPro" id="IPR042236">
    <property type="entry name" value="PI3K_accessory_sf"/>
</dbReference>
<dbReference type="Gene3D" id="3.30.1010.10">
    <property type="entry name" value="Phosphatidylinositol 3-kinase Catalytic Subunit, Chain A, domain 4"/>
    <property type="match status" value="1"/>
</dbReference>
<dbReference type="GO" id="GO:0005777">
    <property type="term" value="C:peroxisome"/>
    <property type="evidence" value="ECO:0007669"/>
    <property type="project" value="TreeGrafter"/>
</dbReference>
<comment type="catalytic activity">
    <reaction evidence="7">
        <text>a 1,2-diacyl-sn-glycero-3-phospho-(1D-myo-inositol) + ATP = a 1,2-diacyl-sn-glycero-3-phospho-(1D-myo-inositol-3-phosphate) + ADP + H(+)</text>
        <dbReference type="Rhea" id="RHEA:12709"/>
        <dbReference type="ChEBI" id="CHEBI:15378"/>
        <dbReference type="ChEBI" id="CHEBI:30616"/>
        <dbReference type="ChEBI" id="CHEBI:57880"/>
        <dbReference type="ChEBI" id="CHEBI:58088"/>
        <dbReference type="ChEBI" id="CHEBI:456216"/>
        <dbReference type="EC" id="2.7.1.137"/>
    </reaction>
    <physiologicalReaction direction="left-to-right" evidence="7">
        <dbReference type="Rhea" id="RHEA:12710"/>
    </physiologicalReaction>
</comment>
<dbReference type="InterPro" id="IPR000403">
    <property type="entry name" value="PI3/4_kinase_cat_dom"/>
</dbReference>
<dbReference type="EC" id="2.7.1.137" evidence="1 8"/>
<dbReference type="FunFam" id="3.30.1010.10:FF:000002">
    <property type="entry name" value="Phosphatidylinositol 3-kinase catalytic subunit type 3"/>
    <property type="match status" value="1"/>
</dbReference>
<dbReference type="CDD" id="cd08397">
    <property type="entry name" value="C2_PI3K_class_III"/>
    <property type="match status" value="1"/>
</dbReference>
<dbReference type="InterPro" id="IPR002420">
    <property type="entry name" value="PI3K-type_C2_dom"/>
</dbReference>
<dbReference type="GO" id="GO:0006897">
    <property type="term" value="P:endocytosis"/>
    <property type="evidence" value="ECO:0007669"/>
    <property type="project" value="TreeGrafter"/>
</dbReference>
<dbReference type="GO" id="GO:0005524">
    <property type="term" value="F:ATP binding"/>
    <property type="evidence" value="ECO:0007669"/>
    <property type="project" value="UniProtKB-UniRule"/>
</dbReference>
<dbReference type="PROSITE" id="PS00916">
    <property type="entry name" value="PI3_4_KINASE_2"/>
    <property type="match status" value="1"/>
</dbReference>
<keyword evidence="15" id="KW-1185">Reference proteome</keyword>
<evidence type="ECO:0000256" key="8">
    <source>
        <dbReference type="PIRNR" id="PIRNR000587"/>
    </source>
</evidence>
<dbReference type="PROSITE" id="PS51547">
    <property type="entry name" value="C2_PI3K"/>
    <property type="match status" value="1"/>
</dbReference>
<evidence type="ECO:0000256" key="5">
    <source>
        <dbReference type="ARBA" id="ARBA00022777"/>
    </source>
</evidence>
<sequence length="914" mass="104171">MNEQYQKIRFVYSCDVNRLVKVKVGSLEGHFPKPSVHSVVEEECLTSHCVALQDKVVHNIYLHCQIFCNGRPFGLPVHTSFKSFTLRYNWNEWLVLPIKYCDLSRDACLAFTILDVHANLENHVLGGTSISLFTKRGILRQRMYDLKVWPYVSGDGRLHTATPGKVRTCQQQPVCTSESTDFRKSRIDRVSKLSKLYFGGMVEKIDWLDRITFRQVETIFAHDRDSQCDQFLLIEFPVVRFGDVDGYMVYFEPNGASVGYFNPYPAIGRYPDPEVGMENLVEAKHHILARCSRSLIADREIKPNASTRDLLAKIVNYSPNKLLNGEEKDLVWKFRYYLKGNQKALAKFLQCVHWGVASEVEQAEDLLSQWVPMSVDDALELLSSNFSHPTVRHYAVGRLKEASYEVLLLYLLQLVQALKFEPIEEISGGVDSTFVQGISHISFDNDVCDPVTPVQSDSPEVNIAMDHSVVSSPDLATFLISAACKDTALANYLYWFLKVERDCSVSCALQKTASRSHGRGNTTTNKEIYAIMLERLSRALARGGTEARRRRKLLRKQQLFVDAIVQIMRAVVKESGNRKHKVEFLRSLLNQSDEKVSLTNLAGLPLPLDPSVKIQMVVADQATIFNSALAPCKLTFRTLDGQNYTTIFKYGDDLRQDQLIIQMVTLMDKLLRQENLDLRLTPYKVLSTSINHGFVQYIESDTLRDVLRDYSTIQDFFRTHRPSAGGPFGIEPEVMDNYVRSCAGYSVISYLLGIGDRHLHNLLLCRNGRLFHVDFGYILGRDPRILPPPVKLTKEMIEGMGGFSGPYWQDFRNLAYTAFLHLRRHANLFLNLFALMVNSTIPDIALEPDKAVRKLQATEAPLLLCEMLKRERFLLHLTDEEAVQYMQQLIDVSISAKMAAIVDMMHDVAQYLRK</sequence>
<dbReference type="SMART" id="SM00145">
    <property type="entry name" value="PI3Ka"/>
    <property type="match status" value="1"/>
</dbReference>
<dbReference type="SUPFAM" id="SSF48371">
    <property type="entry name" value="ARM repeat"/>
    <property type="match status" value="1"/>
</dbReference>
<comment type="similarity">
    <text evidence="8 9">Belongs to the PI3/PI4-kinase family.</text>
</comment>
<dbReference type="PROSITE" id="PS50290">
    <property type="entry name" value="PI3_4_KINASE_3"/>
    <property type="match status" value="1"/>
</dbReference>
<dbReference type="PANTHER" id="PTHR10048:SF7">
    <property type="entry name" value="PHOSPHATIDYLINOSITOL 3-KINASE CATALYTIC SUBUNIT TYPE 3"/>
    <property type="match status" value="1"/>
</dbReference>
<dbReference type="SMART" id="SM00146">
    <property type="entry name" value="PI3Kc"/>
    <property type="match status" value="1"/>
</dbReference>
<evidence type="ECO:0000256" key="7">
    <source>
        <dbReference type="ARBA" id="ARBA00023985"/>
    </source>
</evidence>
<dbReference type="CDD" id="cd00896">
    <property type="entry name" value="PI3Kc_III"/>
    <property type="match status" value="1"/>
</dbReference>
<dbReference type="OrthoDB" id="67688at2759"/>
<dbReference type="PIRSF" id="PIRSF000587">
    <property type="entry name" value="PI3K_Vps34"/>
    <property type="match status" value="1"/>
</dbReference>
<dbReference type="EMBL" id="KL367477">
    <property type="protein sequence ID" value="KFD72559.1"/>
    <property type="molecule type" value="Genomic_DNA"/>
</dbReference>
<keyword evidence="5 8" id="KW-0418">Kinase</keyword>
<dbReference type="Proteomes" id="UP000030758">
    <property type="component" value="Unassembled WGS sequence"/>
</dbReference>
<dbReference type="GO" id="GO:0000045">
    <property type="term" value="P:autophagosome assembly"/>
    <property type="evidence" value="ECO:0007669"/>
    <property type="project" value="TreeGrafter"/>
</dbReference>
<accession>A0A085MCY7</accession>
<dbReference type="SMART" id="SM00142">
    <property type="entry name" value="PI3K_C2"/>
    <property type="match status" value="1"/>
</dbReference>
<dbReference type="GO" id="GO:0005768">
    <property type="term" value="C:endosome"/>
    <property type="evidence" value="ECO:0007669"/>
    <property type="project" value="TreeGrafter"/>
</dbReference>
<dbReference type="InterPro" id="IPR057756">
    <property type="entry name" value="PI3-kinase_type3/VPS34_cat"/>
</dbReference>
<evidence type="ECO:0000259" key="11">
    <source>
        <dbReference type="PROSITE" id="PS51545"/>
    </source>
</evidence>
<evidence type="ECO:0000256" key="9">
    <source>
        <dbReference type="PROSITE-ProRule" id="PRU00880"/>
    </source>
</evidence>
<dbReference type="Gene3D" id="2.60.40.150">
    <property type="entry name" value="C2 domain"/>
    <property type="match status" value="1"/>
</dbReference>
<dbReference type="PROSITE" id="PS51545">
    <property type="entry name" value="PIK_HELICAL"/>
    <property type="match status" value="1"/>
</dbReference>
<dbReference type="Gene3D" id="1.10.1070.11">
    <property type="entry name" value="Phosphatidylinositol 3-/4-kinase, catalytic domain"/>
    <property type="match status" value="1"/>
</dbReference>
<dbReference type="InterPro" id="IPR036940">
    <property type="entry name" value="PI3/4_kinase_cat_sf"/>
</dbReference>
<dbReference type="InterPro" id="IPR016024">
    <property type="entry name" value="ARM-type_fold"/>
</dbReference>